<feature type="region of interest" description="Disordered" evidence="1">
    <location>
        <begin position="37"/>
        <end position="65"/>
    </location>
</feature>
<proteinExistence type="predicted"/>
<feature type="compositionally biased region" description="Basic residues" evidence="1">
    <location>
        <begin position="45"/>
        <end position="54"/>
    </location>
</feature>
<evidence type="ECO:0000256" key="1">
    <source>
        <dbReference type="SAM" id="MobiDB-lite"/>
    </source>
</evidence>
<dbReference type="AlphaFoldDB" id="A0A7R9I2I1"/>
<accession>A0A7R9I2I1</accession>
<organism evidence="2">
    <name type="scientific">Timema bartmani</name>
    <dbReference type="NCBI Taxonomy" id="61472"/>
    <lineage>
        <taxon>Eukaryota</taxon>
        <taxon>Metazoa</taxon>
        <taxon>Ecdysozoa</taxon>
        <taxon>Arthropoda</taxon>
        <taxon>Hexapoda</taxon>
        <taxon>Insecta</taxon>
        <taxon>Pterygota</taxon>
        <taxon>Neoptera</taxon>
        <taxon>Polyneoptera</taxon>
        <taxon>Phasmatodea</taxon>
        <taxon>Timematodea</taxon>
        <taxon>Timematoidea</taxon>
        <taxon>Timematidae</taxon>
        <taxon>Timema</taxon>
    </lineage>
</organism>
<sequence>MGMQGKCMAAMRQQCVVWLAGNNEEIRVKIPAEYIEGGRSQGVGRTKKHKKPKGGRSLAVKGAKR</sequence>
<name>A0A7R9I2I1_9NEOP</name>
<dbReference type="EMBL" id="OD567017">
    <property type="protein sequence ID" value="CAD7444986.1"/>
    <property type="molecule type" value="Genomic_DNA"/>
</dbReference>
<protein>
    <submittedName>
        <fullName evidence="2">Uncharacterized protein</fullName>
    </submittedName>
</protein>
<gene>
    <name evidence="2" type="ORF">TBIB3V08_LOCUS7350</name>
</gene>
<evidence type="ECO:0000313" key="2">
    <source>
        <dbReference type="EMBL" id="CAD7444986.1"/>
    </source>
</evidence>
<reference evidence="2" key="1">
    <citation type="submission" date="2020-11" db="EMBL/GenBank/DDBJ databases">
        <authorList>
            <person name="Tran Van P."/>
        </authorList>
    </citation>
    <scope>NUCLEOTIDE SEQUENCE</scope>
</reference>